<proteinExistence type="predicted"/>
<dbReference type="InterPro" id="IPR023393">
    <property type="entry name" value="START-like_dom_sf"/>
</dbReference>
<organism evidence="2 3">
    <name type="scientific">Actinomadura montaniterrae</name>
    <dbReference type="NCBI Taxonomy" id="1803903"/>
    <lineage>
        <taxon>Bacteria</taxon>
        <taxon>Bacillati</taxon>
        <taxon>Actinomycetota</taxon>
        <taxon>Actinomycetes</taxon>
        <taxon>Streptosporangiales</taxon>
        <taxon>Thermomonosporaceae</taxon>
        <taxon>Actinomadura</taxon>
    </lineage>
</organism>
<evidence type="ECO:0000313" key="3">
    <source>
        <dbReference type="Proteomes" id="UP000483004"/>
    </source>
</evidence>
<reference evidence="2 3" key="1">
    <citation type="submission" date="2019-09" db="EMBL/GenBank/DDBJ databases">
        <title>Actinomadura physcomitrii sp. nov., a novel actinomycete isolated from moss [Physcomitrium sphaericum (Ludw) Fuernr].</title>
        <authorList>
            <person name="Liu C."/>
            <person name="Zhuang X."/>
        </authorList>
    </citation>
    <scope>NUCLEOTIDE SEQUENCE [LARGE SCALE GENOMIC DNA]</scope>
    <source>
        <strain evidence="2 3">CYP1-1B</strain>
    </source>
</reference>
<dbReference type="OrthoDB" id="3419705at2"/>
<dbReference type="EMBL" id="WBMR01000002">
    <property type="protein sequence ID" value="KAB2390043.1"/>
    <property type="molecule type" value="Genomic_DNA"/>
</dbReference>
<evidence type="ECO:0000313" key="2">
    <source>
        <dbReference type="EMBL" id="KAB2390043.1"/>
    </source>
</evidence>
<keyword evidence="3" id="KW-1185">Reference proteome</keyword>
<dbReference type="Pfam" id="PF10604">
    <property type="entry name" value="Polyketide_cyc2"/>
    <property type="match status" value="2"/>
</dbReference>
<name>A0A6L3WDM6_9ACTN</name>
<evidence type="ECO:0000256" key="1">
    <source>
        <dbReference type="SAM" id="MobiDB-lite"/>
    </source>
</evidence>
<protein>
    <submittedName>
        <fullName evidence="2">Cyclase</fullName>
    </submittedName>
</protein>
<dbReference type="InterPro" id="IPR019587">
    <property type="entry name" value="Polyketide_cyclase/dehydratase"/>
</dbReference>
<dbReference type="Gene3D" id="3.30.530.20">
    <property type="match status" value="2"/>
</dbReference>
<dbReference type="CDD" id="cd08861">
    <property type="entry name" value="OtcD1_ARO-CYC_like"/>
    <property type="match status" value="2"/>
</dbReference>
<sequence>MAALPASPTSSTEGRFAVPPKGRHTTSHEVDIKAPAELVYRIVADAAGWPQRFVPTVHVERTGLGAGAERLEIWATGNGEVKHWTSRRELDPAARRVEFRQEVSSPPVAAMGGTWIVSQEPNGVTRLVLEHDFEAVDDDPQGVEWITKATDRNSTTELGNIKALAEGWDRLADLTFSFEDSVVVDGTPEEVYDFLYRADLWPERLPHVASMKFAEGEPGVQEMAMETRTKDGSTHTTESVRVCFPTGRIVYKQLVPPSLMTAHLGEWTFTAEGEGRVRATSRHTVTVKEDAITTVLGEGATVETAKEFIRKAAGGNSVATLNLAKEFVEARTGEARTSEARTGEARNG</sequence>
<comment type="caution">
    <text evidence="2">The sequence shown here is derived from an EMBL/GenBank/DDBJ whole genome shotgun (WGS) entry which is preliminary data.</text>
</comment>
<dbReference type="Proteomes" id="UP000483004">
    <property type="component" value="Unassembled WGS sequence"/>
</dbReference>
<dbReference type="AlphaFoldDB" id="A0A6L3WDM6"/>
<feature type="region of interest" description="Disordered" evidence="1">
    <location>
        <begin position="1"/>
        <end position="28"/>
    </location>
</feature>
<gene>
    <name evidence="2" type="ORF">F9B16_02015</name>
</gene>
<accession>A0A6L3WDM6</accession>
<dbReference type="SUPFAM" id="SSF55961">
    <property type="entry name" value="Bet v1-like"/>
    <property type="match status" value="2"/>
</dbReference>